<gene>
    <name evidence="1" type="ORF">GCM10012282_68130</name>
</gene>
<protein>
    <submittedName>
        <fullName evidence="1">Uncharacterized protein</fullName>
    </submittedName>
</protein>
<sequence>MPAEAPTGWSSVPPAPGMVPALSVMRAGRPPSQAVHFSIEGSSYGFPWTRIDPDGRTVGA</sequence>
<reference evidence="1" key="1">
    <citation type="journal article" date="2014" name="Int. J. Syst. Evol. Microbiol.">
        <title>Complete genome sequence of Corynebacterium casei LMG S-19264T (=DSM 44701T), isolated from a smear-ripened cheese.</title>
        <authorList>
            <consortium name="US DOE Joint Genome Institute (JGI-PGF)"/>
            <person name="Walter F."/>
            <person name="Albersmeier A."/>
            <person name="Kalinowski J."/>
            <person name="Ruckert C."/>
        </authorList>
    </citation>
    <scope>NUCLEOTIDE SEQUENCE</scope>
    <source>
        <strain evidence="1">CGMCC 4.7272</strain>
    </source>
</reference>
<keyword evidence="2" id="KW-1185">Reference proteome</keyword>
<dbReference type="RefSeq" id="WP_189151279.1">
    <property type="nucleotide sequence ID" value="NZ_BAABER010000033.1"/>
</dbReference>
<dbReference type="EMBL" id="BMMU01000032">
    <property type="protein sequence ID" value="GGJ61215.1"/>
    <property type="molecule type" value="Genomic_DNA"/>
</dbReference>
<evidence type="ECO:0000313" key="1">
    <source>
        <dbReference type="EMBL" id="GGJ61215.1"/>
    </source>
</evidence>
<evidence type="ECO:0000313" key="2">
    <source>
        <dbReference type="Proteomes" id="UP000625682"/>
    </source>
</evidence>
<proteinExistence type="predicted"/>
<comment type="caution">
    <text evidence="1">The sequence shown here is derived from an EMBL/GenBank/DDBJ whole genome shotgun (WGS) entry which is preliminary data.</text>
</comment>
<accession>A0A917P4L9</accession>
<reference evidence="1" key="2">
    <citation type="submission" date="2020-09" db="EMBL/GenBank/DDBJ databases">
        <authorList>
            <person name="Sun Q."/>
            <person name="Zhou Y."/>
        </authorList>
    </citation>
    <scope>NUCLEOTIDE SEQUENCE</scope>
    <source>
        <strain evidence="1">CGMCC 4.7272</strain>
    </source>
</reference>
<organism evidence="1 2">
    <name type="scientific">Streptomyces lacrimifluminis</name>
    <dbReference type="NCBI Taxonomy" id="1500077"/>
    <lineage>
        <taxon>Bacteria</taxon>
        <taxon>Bacillati</taxon>
        <taxon>Actinomycetota</taxon>
        <taxon>Actinomycetes</taxon>
        <taxon>Kitasatosporales</taxon>
        <taxon>Streptomycetaceae</taxon>
        <taxon>Streptomyces</taxon>
    </lineage>
</organism>
<name>A0A917P4L9_9ACTN</name>
<dbReference type="Proteomes" id="UP000625682">
    <property type="component" value="Unassembled WGS sequence"/>
</dbReference>
<dbReference type="AlphaFoldDB" id="A0A917P4L9"/>